<dbReference type="GO" id="GO:0030182">
    <property type="term" value="P:neuron differentiation"/>
    <property type="evidence" value="ECO:0007669"/>
    <property type="project" value="TreeGrafter"/>
</dbReference>
<keyword evidence="6 9" id="KW-0879">Wnt signaling pathway</keyword>
<evidence type="ECO:0000313" key="11">
    <source>
        <dbReference type="Proteomes" id="UP000326759"/>
    </source>
</evidence>
<reference evidence="10 11" key="1">
    <citation type="journal article" date="2019" name="PLoS Biol.">
        <title>Sex chromosomes control vertical transmission of feminizing Wolbachia symbionts in an isopod.</title>
        <authorList>
            <person name="Becking T."/>
            <person name="Chebbi M.A."/>
            <person name="Giraud I."/>
            <person name="Moumen B."/>
            <person name="Laverre T."/>
            <person name="Caubet Y."/>
            <person name="Peccoud J."/>
            <person name="Gilbert C."/>
            <person name="Cordaux R."/>
        </authorList>
    </citation>
    <scope>NUCLEOTIDE SEQUENCE [LARGE SCALE GENOMIC DNA]</scope>
    <source>
        <strain evidence="10">ANa2</strain>
        <tissue evidence="10">Whole body excluding digestive tract and cuticle</tissue>
    </source>
</reference>
<dbReference type="GO" id="GO:0005109">
    <property type="term" value="F:frizzled binding"/>
    <property type="evidence" value="ECO:0007669"/>
    <property type="project" value="TreeGrafter"/>
</dbReference>
<feature type="non-terminal residue" evidence="10">
    <location>
        <position position="325"/>
    </location>
</feature>
<dbReference type="Pfam" id="PF00110">
    <property type="entry name" value="wnt"/>
    <property type="match status" value="1"/>
</dbReference>
<evidence type="ECO:0000256" key="6">
    <source>
        <dbReference type="ARBA" id="ARBA00022687"/>
    </source>
</evidence>
<evidence type="ECO:0000256" key="2">
    <source>
        <dbReference type="ARBA" id="ARBA00005683"/>
    </source>
</evidence>
<protein>
    <recommendedName>
        <fullName evidence="9">Protein Wnt</fullName>
    </recommendedName>
</protein>
<dbReference type="Proteomes" id="UP000326759">
    <property type="component" value="Unassembled WGS sequence"/>
</dbReference>
<gene>
    <name evidence="10" type="primary">WNT2B</name>
    <name evidence="10" type="ORF">Anas_12990</name>
</gene>
<keyword evidence="7" id="KW-1015">Disulfide bond</keyword>
<evidence type="ECO:0000256" key="5">
    <source>
        <dbReference type="ARBA" id="ARBA00022530"/>
    </source>
</evidence>
<proteinExistence type="inferred from homology"/>
<dbReference type="FunFam" id="3.30.2460.20:FF:000001">
    <property type="entry name" value="Wnt homolog"/>
    <property type="match status" value="1"/>
</dbReference>
<keyword evidence="5" id="KW-0272">Extracellular matrix</keyword>
<dbReference type="PRINTS" id="PR01349">
    <property type="entry name" value="WNTPROTEIN"/>
</dbReference>
<feature type="non-terminal residue" evidence="10">
    <location>
        <position position="1"/>
    </location>
</feature>
<comment type="subcellular location">
    <subcellularLocation>
        <location evidence="1 9">Secreted</location>
        <location evidence="1 9">Extracellular space</location>
        <location evidence="1 9">Extracellular matrix</location>
    </subcellularLocation>
</comment>
<dbReference type="OrthoDB" id="5945655at2759"/>
<comment type="function">
    <text evidence="9">Ligand for members of the frizzled family of seven transmembrane receptors.</text>
</comment>
<evidence type="ECO:0000256" key="7">
    <source>
        <dbReference type="ARBA" id="ARBA00023157"/>
    </source>
</evidence>
<organism evidence="10 11">
    <name type="scientific">Armadillidium nasatum</name>
    <dbReference type="NCBI Taxonomy" id="96803"/>
    <lineage>
        <taxon>Eukaryota</taxon>
        <taxon>Metazoa</taxon>
        <taxon>Ecdysozoa</taxon>
        <taxon>Arthropoda</taxon>
        <taxon>Crustacea</taxon>
        <taxon>Multicrustacea</taxon>
        <taxon>Malacostraca</taxon>
        <taxon>Eumalacostraca</taxon>
        <taxon>Peracarida</taxon>
        <taxon>Isopoda</taxon>
        <taxon>Oniscidea</taxon>
        <taxon>Crinocheta</taxon>
        <taxon>Armadillidiidae</taxon>
        <taxon>Armadillidium</taxon>
    </lineage>
</organism>
<dbReference type="Gene3D" id="3.30.2460.20">
    <property type="match status" value="1"/>
</dbReference>
<dbReference type="InterPro" id="IPR005817">
    <property type="entry name" value="Wnt"/>
</dbReference>
<dbReference type="PANTHER" id="PTHR12027:SF37">
    <property type="entry name" value="PROTEIN WNT"/>
    <property type="match status" value="1"/>
</dbReference>
<evidence type="ECO:0000256" key="3">
    <source>
        <dbReference type="ARBA" id="ARBA00022473"/>
    </source>
</evidence>
<dbReference type="GO" id="GO:0007517">
    <property type="term" value="P:muscle organ development"/>
    <property type="evidence" value="ECO:0007669"/>
    <property type="project" value="UniProtKB-ARBA"/>
</dbReference>
<keyword evidence="4" id="KW-0964">Secreted</keyword>
<evidence type="ECO:0000256" key="9">
    <source>
        <dbReference type="RuleBase" id="RU003500"/>
    </source>
</evidence>
<evidence type="ECO:0000256" key="1">
    <source>
        <dbReference type="ARBA" id="ARBA00004498"/>
    </source>
</evidence>
<dbReference type="PANTHER" id="PTHR12027">
    <property type="entry name" value="WNT RELATED"/>
    <property type="match status" value="1"/>
</dbReference>
<comment type="caution">
    <text evidence="10">The sequence shown here is derived from an EMBL/GenBank/DDBJ whole genome shotgun (WGS) entry which is preliminary data.</text>
</comment>
<comment type="similarity">
    <text evidence="2 9">Belongs to the Wnt family.</text>
</comment>
<dbReference type="GO" id="GO:0005615">
    <property type="term" value="C:extracellular space"/>
    <property type="evidence" value="ECO:0007669"/>
    <property type="project" value="TreeGrafter"/>
</dbReference>
<evidence type="ECO:0000256" key="4">
    <source>
        <dbReference type="ARBA" id="ARBA00022525"/>
    </source>
</evidence>
<keyword evidence="11" id="KW-1185">Reference proteome</keyword>
<sequence>FVSQTSNLSSPSSAKVICNNIPGLVRRQRVLCERNTDLMLAVAEGASLGIKECQFQFRNAKWNCSIFPRDSSVYGRQVLRSTREASFVHAVNSAAVVYAVTRACNEGQLEHCECDPTKKGHFRDKRGQFTWGGCSDNIRFSSSFARRFIDSSEKRQRDVKSKVTLHNNRVGRKSIRKQTKLQCKCHGVSGSCTHRTCWLSMSRFRLASEWLKHRYEKAVEVIAKPDGSGLLPRYKRKLRKIDLVYLERSPDYCQTLPEKGLLGTKGRECNVSSDGSDGCSALCCGRGFYPQKKLVTSQCGCSFKWCCYVSCNTCRTWKTFHFCNN</sequence>
<dbReference type="EMBL" id="SEYY01001936">
    <property type="protein sequence ID" value="KAB7505037.1"/>
    <property type="molecule type" value="Genomic_DNA"/>
</dbReference>
<dbReference type="InterPro" id="IPR043158">
    <property type="entry name" value="Wnt_C"/>
</dbReference>
<keyword evidence="8" id="KW-0449">Lipoprotein</keyword>
<evidence type="ECO:0000256" key="8">
    <source>
        <dbReference type="ARBA" id="ARBA00023288"/>
    </source>
</evidence>
<dbReference type="GO" id="GO:0060070">
    <property type="term" value="P:canonical Wnt signaling pathway"/>
    <property type="evidence" value="ECO:0007669"/>
    <property type="project" value="TreeGrafter"/>
</dbReference>
<name>A0A5N5TFM7_9CRUS</name>
<dbReference type="SMART" id="SM00097">
    <property type="entry name" value="WNT1"/>
    <property type="match status" value="1"/>
</dbReference>
<dbReference type="PROSITE" id="PS00246">
    <property type="entry name" value="WNT1"/>
    <property type="match status" value="1"/>
</dbReference>
<dbReference type="GO" id="GO:0000902">
    <property type="term" value="P:cell morphogenesis"/>
    <property type="evidence" value="ECO:0007669"/>
    <property type="project" value="UniProtKB-ARBA"/>
</dbReference>
<dbReference type="AlphaFoldDB" id="A0A5N5TFM7"/>
<dbReference type="InterPro" id="IPR018161">
    <property type="entry name" value="Wnt_CS"/>
</dbReference>
<accession>A0A5N5TFM7</accession>
<evidence type="ECO:0000313" key="10">
    <source>
        <dbReference type="EMBL" id="KAB7505037.1"/>
    </source>
</evidence>
<keyword evidence="3 9" id="KW-0217">Developmental protein</keyword>
<dbReference type="GO" id="GO:0045165">
    <property type="term" value="P:cell fate commitment"/>
    <property type="evidence" value="ECO:0007669"/>
    <property type="project" value="TreeGrafter"/>
</dbReference>
<dbReference type="GO" id="GO:0005125">
    <property type="term" value="F:cytokine activity"/>
    <property type="evidence" value="ECO:0007669"/>
    <property type="project" value="TreeGrafter"/>
</dbReference>